<dbReference type="VEuPathDB" id="MicrosporidiaDB:EDEG_01519"/>
<dbReference type="Gene3D" id="1.10.274.100">
    <property type="entry name" value="RNA polymerase Rpb1, domain 3"/>
    <property type="match status" value="1"/>
</dbReference>
<dbReference type="Gene3D" id="2.40.40.20">
    <property type="match status" value="2"/>
</dbReference>
<evidence type="ECO:0000256" key="10">
    <source>
        <dbReference type="ARBA" id="ARBA00048552"/>
    </source>
</evidence>
<dbReference type="InterPro" id="IPR007066">
    <property type="entry name" value="RNA_pol_Rpb1_3"/>
</dbReference>
<dbReference type="Pfam" id="PF04983">
    <property type="entry name" value="RNA_pol_Rpb1_3"/>
    <property type="match status" value="2"/>
</dbReference>
<dbReference type="AlphaFoldDB" id="J9DSA7"/>
<dbReference type="InterPro" id="IPR015700">
    <property type="entry name" value="RPC1"/>
</dbReference>
<reference evidence="14 15" key="1">
    <citation type="submission" date="2011-08" db="EMBL/GenBank/DDBJ databases">
        <authorList>
            <person name="Liu Z.J."/>
            <person name="Shi F.L."/>
            <person name="Lu J.Q."/>
            <person name="Li M."/>
            <person name="Wang Z.L."/>
        </authorList>
    </citation>
    <scope>NUCLEOTIDE SEQUENCE [LARGE SCALE GENOMIC DNA]</scope>
    <source>
        <strain evidence="14 15">USNM 41457</strain>
    </source>
</reference>
<dbReference type="InterPro" id="IPR007080">
    <property type="entry name" value="RNA_pol_Rpb1_1"/>
</dbReference>
<dbReference type="InterPro" id="IPR007083">
    <property type="entry name" value="RNA_pol_Rpb1_4"/>
</dbReference>
<dbReference type="SMART" id="SM00663">
    <property type="entry name" value="RPOLA_N"/>
    <property type="match status" value="1"/>
</dbReference>
<dbReference type="Gene3D" id="4.10.860.120">
    <property type="entry name" value="RNA polymerase II, clamp domain"/>
    <property type="match status" value="1"/>
</dbReference>
<protein>
    <recommendedName>
        <fullName evidence="11">DNA-directed RNA polymerase subunit</fullName>
        <ecNumber evidence="11">2.7.7.6</ecNumber>
    </recommendedName>
</protein>
<proteinExistence type="inferred from homology"/>
<evidence type="ECO:0000256" key="1">
    <source>
        <dbReference type="ARBA" id="ARBA00004123"/>
    </source>
</evidence>
<dbReference type="Pfam" id="PF04997">
    <property type="entry name" value="RNA_pol_Rpb1_1"/>
    <property type="match status" value="1"/>
</dbReference>
<accession>J9DSA7</accession>
<keyword evidence="7" id="KW-0862">Zinc</keyword>
<dbReference type="GO" id="GO:0003677">
    <property type="term" value="F:DNA binding"/>
    <property type="evidence" value="ECO:0007669"/>
    <property type="project" value="InterPro"/>
</dbReference>
<dbReference type="GO" id="GO:0046872">
    <property type="term" value="F:metal ion binding"/>
    <property type="evidence" value="ECO:0007669"/>
    <property type="project" value="UniProtKB-KW"/>
</dbReference>
<evidence type="ECO:0000313" key="14">
    <source>
        <dbReference type="EMBL" id="EJW04187.1"/>
    </source>
</evidence>
<keyword evidence="6" id="KW-0479">Metal-binding</keyword>
<comment type="similarity">
    <text evidence="2 11">Belongs to the RNA polymerase beta' chain family.</text>
</comment>
<evidence type="ECO:0000256" key="2">
    <source>
        <dbReference type="ARBA" id="ARBA00006460"/>
    </source>
</evidence>
<name>J9DSA7_EDHAE</name>
<comment type="function">
    <text evidence="11">DNA-dependent RNA polymerase catalyzes the transcription of DNA into RNA using the four ribonucleoside triphosphates as substrates.</text>
</comment>
<keyword evidence="9" id="KW-0539">Nucleus</keyword>
<dbReference type="GO" id="GO:0006351">
    <property type="term" value="P:DNA-templated transcription"/>
    <property type="evidence" value="ECO:0007669"/>
    <property type="project" value="InterPro"/>
</dbReference>
<keyword evidence="8 11" id="KW-0804">Transcription</keyword>
<dbReference type="InterPro" id="IPR038120">
    <property type="entry name" value="Rpb1_funnel_sf"/>
</dbReference>
<evidence type="ECO:0000256" key="8">
    <source>
        <dbReference type="ARBA" id="ARBA00023163"/>
    </source>
</evidence>
<dbReference type="InParanoid" id="J9DSA7"/>
<evidence type="ECO:0000259" key="13">
    <source>
        <dbReference type="SMART" id="SM00663"/>
    </source>
</evidence>
<evidence type="ECO:0000256" key="11">
    <source>
        <dbReference type="RuleBase" id="RU004279"/>
    </source>
</evidence>
<reference evidence="15" key="2">
    <citation type="submission" date="2015-07" db="EMBL/GenBank/DDBJ databases">
        <title>Contrasting host-pathogen interactions and genome evolution in two generalist and specialist microsporidian pathogens of mosquitoes.</title>
        <authorList>
            <consortium name="The Broad Institute Genomics Platform"/>
            <consortium name="The Broad Institute Genome Sequencing Center for Infectious Disease"/>
            <person name="Cuomo C.A."/>
            <person name="Sanscrainte N.D."/>
            <person name="Goldberg J.M."/>
            <person name="Heiman D."/>
            <person name="Young S."/>
            <person name="Zeng Q."/>
            <person name="Becnel J.J."/>
            <person name="Birren B.W."/>
        </authorList>
    </citation>
    <scope>NUCLEOTIDE SEQUENCE [LARGE SCALE GENOMIC DNA]</scope>
    <source>
        <strain evidence="15">USNM 41457</strain>
    </source>
</reference>
<comment type="catalytic activity">
    <reaction evidence="10 11">
        <text>RNA(n) + a ribonucleoside 5'-triphosphate = RNA(n+1) + diphosphate</text>
        <dbReference type="Rhea" id="RHEA:21248"/>
        <dbReference type="Rhea" id="RHEA-COMP:14527"/>
        <dbReference type="Rhea" id="RHEA-COMP:17342"/>
        <dbReference type="ChEBI" id="CHEBI:33019"/>
        <dbReference type="ChEBI" id="CHEBI:61557"/>
        <dbReference type="ChEBI" id="CHEBI:140395"/>
        <dbReference type="EC" id="2.7.7.6"/>
    </reaction>
</comment>
<evidence type="ECO:0000313" key="15">
    <source>
        <dbReference type="Proteomes" id="UP000003163"/>
    </source>
</evidence>
<dbReference type="PANTHER" id="PTHR48446:SF1">
    <property type="entry name" value="DNA-DIRECTED RNA POLYMERASE SUBUNIT BETA' N-TERMINAL SECTION"/>
    <property type="match status" value="1"/>
</dbReference>
<dbReference type="EMBL" id="AFBI03000022">
    <property type="protein sequence ID" value="EJW04187.1"/>
    <property type="molecule type" value="Genomic_DNA"/>
</dbReference>
<organism evidence="14 15">
    <name type="scientific">Edhazardia aedis (strain USNM 41457)</name>
    <name type="common">Microsporidian parasite</name>
    <dbReference type="NCBI Taxonomy" id="1003232"/>
    <lineage>
        <taxon>Eukaryota</taxon>
        <taxon>Fungi</taxon>
        <taxon>Fungi incertae sedis</taxon>
        <taxon>Microsporidia</taxon>
        <taxon>Edhazardia</taxon>
    </lineage>
</organism>
<dbReference type="HOGENOM" id="CLU_000487_3_1_1"/>
<dbReference type="InterPro" id="IPR042102">
    <property type="entry name" value="RNA_pol_Rpb1_3_sf"/>
</dbReference>
<evidence type="ECO:0000256" key="9">
    <source>
        <dbReference type="ARBA" id="ARBA00023242"/>
    </source>
</evidence>
<sequence>MKKVPEIPRSIDSIYFTVLDEEKIRKQSSVEVLYNQMYGENKEPLLNGPLDPHLGSSRGTDECVICKETSNCPGHFGHVNLVLPVFHCGFFKHVYNVLQCVCKCCGELLIKSRKIEKNSASKDCDGDDNDIISVYNKRGGAKSKLQGANTYVNTTYNAKSDNGQGLKSKNKNSKSNIDNNNVKKDTNTSIIGGRKLTMRELIDESRKVKSCLFCLSPNISIKRGPGYKLYYDTSKIEINPLFAYNLFKLIKESDYNDLHITFNPVNLLIKSIPVPPSIIRPSVKMLQTSNEDDLTVKLCEIISTNNNLKVSIKEGKNMYGLQEDWDFLQLQVNLFINSDLPNYNKTENVQGIRGIVQRLKGKHGRFRGNLSGKRVDFSGRTVISPDPCLSVEEVGVPVHLCKILTVSEVVNVYNIDKLNALLNNSVFARSGKPYTIDDIKNTKNYSTKDLKYTNTTLKTNDNNLLGNTIDKNNTNSNNNGTSTNVNDNNIITTINNTTINNNTVLNELKKYSDGISNILSGNENSVYAKFNLVNTPVKNFNLIDTSQTEPNLVNFNNINNNTLNSSIKMYNSGDTNRAYYIYDVIEKYRKYAPGYPGINYIETKNGKVSVQYAKPHTLSLRYGDIVERHLLPNDIVLFNRQPSLHRISIMAHKVMPHINRTLRFNECCCTPYNADFDGDEMNIHVPQTLESMSEARTLLNISSNLCTPRNGEPLIACTQDFITGMYVLTSKQRFFGREEVGMLVGSFLHDFSLCENVLPAVLRPVVLFTGKQVFNILVKDSLIRGAIKGNIINTTNNIDMKNFNLINTTNNIDMKNFNLINTTNNIDMKNFNLINTRNITTTANIYDQILKKLNLVSKNRSHKDTKEKIPFSDTLVCIKEGNYYFGQIDKSIIGSENKKGSLVYALLKIHPQCAVLLMNSISRLSSFFLSNYGFSIGLNDVELISTLKLDKNIVCDKIYKECDDKIKLFEKGEIKCLPGCTSLQTLESNLSSLLSQIREECGSKCLKRLGCFNSPIIMQYAGSKGSKINVAQMVACVGQQIISGKRISDGFSSNIDLPSDNITSITGTTNNGNIDCDQIDHDKSNIINCILKI</sequence>
<dbReference type="InterPro" id="IPR006592">
    <property type="entry name" value="RNA_pol_N"/>
</dbReference>
<dbReference type="InterPro" id="IPR044893">
    <property type="entry name" value="RNA_pol_Rpb1_clamp_domain"/>
</dbReference>
<dbReference type="FunFam" id="2.40.40.20:FF:000019">
    <property type="entry name" value="DNA-directed RNA polymerase II subunit RPB1"/>
    <property type="match status" value="1"/>
</dbReference>
<dbReference type="EC" id="2.7.7.6" evidence="11"/>
<evidence type="ECO:0000256" key="12">
    <source>
        <dbReference type="SAM" id="MobiDB-lite"/>
    </source>
</evidence>
<dbReference type="Pfam" id="PF00623">
    <property type="entry name" value="RNA_pol_Rpb1_2"/>
    <property type="match status" value="2"/>
</dbReference>
<keyword evidence="15" id="KW-1185">Reference proteome</keyword>
<dbReference type="Proteomes" id="UP000003163">
    <property type="component" value="Unassembled WGS sequence"/>
</dbReference>
<comment type="subcellular location">
    <subcellularLocation>
        <location evidence="1">Nucleus</location>
    </subcellularLocation>
</comment>
<comment type="caution">
    <text evidence="14">The sequence shown here is derived from an EMBL/GenBank/DDBJ whole genome shotgun (WGS) entry which is preliminary data.</text>
</comment>
<dbReference type="PANTHER" id="PTHR48446">
    <property type="entry name" value="DNA-DIRECTED RNA POLYMERASE SUBUNIT BETA' N-TERMINAL SECTION"/>
    <property type="match status" value="1"/>
</dbReference>
<keyword evidence="5 11" id="KW-0548">Nucleotidyltransferase</keyword>
<evidence type="ECO:0000256" key="3">
    <source>
        <dbReference type="ARBA" id="ARBA00022478"/>
    </source>
</evidence>
<evidence type="ECO:0000256" key="5">
    <source>
        <dbReference type="ARBA" id="ARBA00022695"/>
    </source>
</evidence>
<dbReference type="Gene3D" id="1.10.132.30">
    <property type="match status" value="1"/>
</dbReference>
<feature type="domain" description="RNA polymerase N-terminal" evidence="13">
    <location>
        <begin position="265"/>
        <end position="729"/>
    </location>
</feature>
<evidence type="ECO:0000256" key="6">
    <source>
        <dbReference type="ARBA" id="ARBA00022723"/>
    </source>
</evidence>
<dbReference type="GO" id="GO:0005634">
    <property type="term" value="C:nucleus"/>
    <property type="evidence" value="ECO:0007669"/>
    <property type="project" value="UniProtKB-SubCell"/>
</dbReference>
<feature type="region of interest" description="Disordered" evidence="12">
    <location>
        <begin position="159"/>
        <end position="184"/>
    </location>
</feature>
<dbReference type="SUPFAM" id="SSF64484">
    <property type="entry name" value="beta and beta-prime subunits of DNA dependent RNA-polymerase"/>
    <property type="match status" value="1"/>
</dbReference>
<keyword evidence="4 11" id="KW-0808">Transferase</keyword>
<dbReference type="Pfam" id="PF05000">
    <property type="entry name" value="RNA_pol_Rpb1_4"/>
    <property type="match status" value="1"/>
</dbReference>
<gene>
    <name evidence="14" type="ORF">EDEG_01519</name>
</gene>
<dbReference type="InterPro" id="IPR000722">
    <property type="entry name" value="RNA_pol_asu"/>
</dbReference>
<evidence type="ECO:0000256" key="7">
    <source>
        <dbReference type="ARBA" id="ARBA00022833"/>
    </source>
</evidence>
<dbReference type="OrthoDB" id="270392at2759"/>
<keyword evidence="3 11" id="KW-0240">DNA-directed RNA polymerase</keyword>
<dbReference type="GO" id="GO:0003899">
    <property type="term" value="F:DNA-directed RNA polymerase activity"/>
    <property type="evidence" value="ECO:0007669"/>
    <property type="project" value="UniProtKB-EC"/>
</dbReference>
<dbReference type="STRING" id="1003232.J9DSA7"/>
<dbReference type="GO" id="GO:0000428">
    <property type="term" value="C:DNA-directed RNA polymerase complex"/>
    <property type="evidence" value="ECO:0007669"/>
    <property type="project" value="UniProtKB-KW"/>
</dbReference>
<evidence type="ECO:0000256" key="4">
    <source>
        <dbReference type="ARBA" id="ARBA00022679"/>
    </source>
</evidence>